<feature type="transmembrane region" description="Helical" evidence="6">
    <location>
        <begin position="98"/>
        <end position="118"/>
    </location>
</feature>
<feature type="transmembrane region" description="Helical" evidence="6">
    <location>
        <begin position="242"/>
        <end position="260"/>
    </location>
</feature>
<evidence type="ECO:0000256" key="4">
    <source>
        <dbReference type="ARBA" id="ARBA00022989"/>
    </source>
</evidence>
<feature type="transmembrane region" description="Helical" evidence="6">
    <location>
        <begin position="74"/>
        <end position="92"/>
    </location>
</feature>
<keyword evidence="4 6" id="KW-1133">Transmembrane helix</keyword>
<organism evidence="8 9">
    <name type="scientific">Raoultella ornithinolytica</name>
    <name type="common">Klebsiella ornithinolytica</name>
    <dbReference type="NCBI Taxonomy" id="54291"/>
    <lineage>
        <taxon>Bacteria</taxon>
        <taxon>Pseudomonadati</taxon>
        <taxon>Pseudomonadota</taxon>
        <taxon>Gammaproteobacteria</taxon>
        <taxon>Enterobacterales</taxon>
        <taxon>Enterobacteriaceae</taxon>
        <taxon>Klebsiella/Raoultella group</taxon>
        <taxon>Raoultella</taxon>
    </lineage>
</organism>
<sequence>MMMMIIFSFLLLAGVIQLGSWYRQQKRMQRLQQAEAARNRLELTRRLLRNPLGGWLTRFVENMRLHLLGKQRSTALRHGLILLLVQLASLYVNQNYLNLSPVIIHPTFFMLTLYGLYLNSKKKMRLEFDVQFSEALNIINSSIRAGNSVIQGIEQCGQKIDGVLGDEFRQISQRLEIGEDAESAFMASWRRLPFSEYYFFIITVQLNMKGGGQVKEVMSRLGTLISNARVLEKKKYAMTSEVRMSIKILTAIPIFFFFFLKYQSPANFDILLHHPTGQMMLYYAICSILLGLLIVWMMMNKI</sequence>
<comment type="caution">
    <text evidence="8">The sequence shown here is derived from an EMBL/GenBank/DDBJ whole genome shotgun (WGS) entry which is preliminary data.</text>
</comment>
<evidence type="ECO:0000313" key="9">
    <source>
        <dbReference type="Proteomes" id="UP000295263"/>
    </source>
</evidence>
<keyword evidence="5 6" id="KW-0472">Membrane</keyword>
<evidence type="ECO:0000313" key="8">
    <source>
        <dbReference type="EMBL" id="TCQ76580.1"/>
    </source>
</evidence>
<feature type="domain" description="Type II secretion system protein GspF" evidence="7">
    <location>
        <begin position="137"/>
        <end position="260"/>
    </location>
</feature>
<evidence type="ECO:0000256" key="6">
    <source>
        <dbReference type="SAM" id="Phobius"/>
    </source>
</evidence>
<comment type="subcellular location">
    <subcellularLocation>
        <location evidence="1">Cell membrane</location>
        <topology evidence="1">Multi-pass membrane protein</topology>
    </subcellularLocation>
</comment>
<keyword evidence="3 6" id="KW-0812">Transmembrane</keyword>
<dbReference type="Proteomes" id="UP000295263">
    <property type="component" value="Unassembled WGS sequence"/>
</dbReference>
<dbReference type="AlphaFoldDB" id="A0ABD7QP28"/>
<evidence type="ECO:0000256" key="1">
    <source>
        <dbReference type="ARBA" id="ARBA00004651"/>
    </source>
</evidence>
<accession>A0ABD7QP28</accession>
<gene>
    <name evidence="8" type="ORF">EC841_101389</name>
</gene>
<feature type="transmembrane region" description="Helical" evidence="6">
    <location>
        <begin position="6"/>
        <end position="22"/>
    </location>
</feature>
<protein>
    <submittedName>
        <fullName evidence="8">Tight adherence protein B</fullName>
    </submittedName>
</protein>
<dbReference type="PANTHER" id="PTHR35007:SF2">
    <property type="entry name" value="PILUS ASSEMBLE PROTEIN"/>
    <property type="match status" value="1"/>
</dbReference>
<name>A0ABD7QP28_RAOOR</name>
<keyword evidence="2" id="KW-1003">Cell membrane</keyword>
<dbReference type="EMBL" id="SLYQ01000001">
    <property type="protein sequence ID" value="TCQ76580.1"/>
    <property type="molecule type" value="Genomic_DNA"/>
</dbReference>
<evidence type="ECO:0000256" key="3">
    <source>
        <dbReference type="ARBA" id="ARBA00022692"/>
    </source>
</evidence>
<dbReference type="Pfam" id="PF00482">
    <property type="entry name" value="T2SSF"/>
    <property type="match status" value="1"/>
</dbReference>
<evidence type="ECO:0000256" key="2">
    <source>
        <dbReference type="ARBA" id="ARBA00022475"/>
    </source>
</evidence>
<feature type="transmembrane region" description="Helical" evidence="6">
    <location>
        <begin position="280"/>
        <end position="299"/>
    </location>
</feature>
<dbReference type="InterPro" id="IPR018076">
    <property type="entry name" value="T2SS_GspF_dom"/>
</dbReference>
<dbReference type="GO" id="GO:0005886">
    <property type="term" value="C:plasma membrane"/>
    <property type="evidence" value="ECO:0007669"/>
    <property type="project" value="UniProtKB-SubCell"/>
</dbReference>
<proteinExistence type="predicted"/>
<evidence type="ECO:0000256" key="5">
    <source>
        <dbReference type="ARBA" id="ARBA00023136"/>
    </source>
</evidence>
<dbReference type="PANTHER" id="PTHR35007">
    <property type="entry name" value="INTEGRAL MEMBRANE PROTEIN-RELATED"/>
    <property type="match status" value="1"/>
</dbReference>
<reference evidence="8 9" key="1">
    <citation type="submission" date="2019-03" db="EMBL/GenBank/DDBJ databases">
        <title>Genomic analyses of the natural microbiome of Caenorhabditis elegans.</title>
        <authorList>
            <person name="Samuel B."/>
        </authorList>
    </citation>
    <scope>NUCLEOTIDE SEQUENCE [LARGE SCALE GENOMIC DNA]</scope>
    <source>
        <strain evidence="8 9">JUb54</strain>
    </source>
</reference>
<evidence type="ECO:0000259" key="7">
    <source>
        <dbReference type="Pfam" id="PF00482"/>
    </source>
</evidence>